<dbReference type="GO" id="GO:0005525">
    <property type="term" value="F:GTP binding"/>
    <property type="evidence" value="ECO:0007669"/>
    <property type="project" value="UniProtKB-KW"/>
</dbReference>
<dbReference type="PANTHER" id="PTHR47917">
    <property type="match status" value="1"/>
</dbReference>
<keyword evidence="14" id="KW-1185">Reference proteome</keyword>
<keyword evidence="1 13" id="KW-0436">Ligase</keyword>
<keyword evidence="5" id="KW-0630">Potassium</keyword>
<keyword evidence="3" id="KW-0547">Nucleotide-binding</keyword>
<dbReference type="KEGG" id="dlu:A6035_04845"/>
<dbReference type="RefSeq" id="WP_108846866.1">
    <property type="nucleotide sequence ID" value="NZ_CP015449.1"/>
</dbReference>
<dbReference type="PANTHER" id="PTHR47917:SF1">
    <property type="entry name" value="COENZYME F420:L-GLUTAMATE LIGASE"/>
    <property type="match status" value="1"/>
</dbReference>
<keyword evidence="8" id="KW-0464">Manganese</keyword>
<dbReference type="Pfam" id="PF01996">
    <property type="entry name" value="F420_ligase"/>
    <property type="match status" value="1"/>
</dbReference>
<dbReference type="Gene3D" id="3.30.1330.100">
    <property type="entry name" value="CofE-like"/>
    <property type="match status" value="1"/>
</dbReference>
<keyword evidence="7" id="KW-0342">GTP-binding</keyword>
<keyword evidence="9" id="KW-0511">Multifunctional enzyme</keyword>
<reference evidence="13 14" key="1">
    <citation type="submission" date="2016-04" db="EMBL/GenBank/DDBJ databases">
        <title>Complete genome sequence of Dietzia lutea YIM 80766T, a strain isolated from desert soil in Egypt.</title>
        <authorList>
            <person name="Zhao J."/>
            <person name="Hu B."/>
            <person name="Geng S."/>
            <person name="Nie Y."/>
            <person name="Tang Y."/>
        </authorList>
    </citation>
    <scope>NUCLEOTIDE SEQUENCE [LARGE SCALE GENOMIC DNA]</scope>
    <source>
        <strain evidence="13 14">YIM 80766</strain>
    </source>
</reference>
<dbReference type="Gene3D" id="3.40.109.10">
    <property type="entry name" value="NADH Oxidase"/>
    <property type="match status" value="1"/>
</dbReference>
<evidence type="ECO:0000256" key="8">
    <source>
        <dbReference type="ARBA" id="ARBA00023211"/>
    </source>
</evidence>
<dbReference type="InterPro" id="IPR019943">
    <property type="entry name" value="F420_FbiB_C"/>
</dbReference>
<dbReference type="SUPFAM" id="SSF55469">
    <property type="entry name" value="FMN-dependent nitroreductase-like"/>
    <property type="match status" value="1"/>
</dbReference>
<dbReference type="AlphaFoldDB" id="A0A2S1R5S7"/>
<evidence type="ECO:0000256" key="3">
    <source>
        <dbReference type="ARBA" id="ARBA00022741"/>
    </source>
</evidence>
<proteinExistence type="predicted"/>
<evidence type="ECO:0000256" key="4">
    <source>
        <dbReference type="ARBA" id="ARBA00022842"/>
    </source>
</evidence>
<dbReference type="InterPro" id="IPR008225">
    <property type="entry name" value="F420-0_g-glutamyl_ligase"/>
</dbReference>
<dbReference type="InterPro" id="IPR029479">
    <property type="entry name" value="Nitroreductase"/>
</dbReference>
<dbReference type="SUPFAM" id="SSF144010">
    <property type="entry name" value="CofE-like"/>
    <property type="match status" value="1"/>
</dbReference>
<dbReference type="NCBIfam" id="TIGR01916">
    <property type="entry name" value="F420_cofE"/>
    <property type="match status" value="1"/>
</dbReference>
<dbReference type="GO" id="GO:0016491">
    <property type="term" value="F:oxidoreductase activity"/>
    <property type="evidence" value="ECO:0007669"/>
    <property type="project" value="UniProtKB-KW"/>
</dbReference>
<evidence type="ECO:0000256" key="6">
    <source>
        <dbReference type="ARBA" id="ARBA00023002"/>
    </source>
</evidence>
<keyword evidence="6" id="KW-0560">Oxidoreductase</keyword>
<name>A0A2S1R5S7_9ACTN</name>
<dbReference type="Proteomes" id="UP000244928">
    <property type="component" value="Chromosome"/>
</dbReference>
<evidence type="ECO:0000259" key="12">
    <source>
        <dbReference type="Pfam" id="PF01996"/>
    </source>
</evidence>
<accession>A0A2S1R5S7</accession>
<evidence type="ECO:0000256" key="9">
    <source>
        <dbReference type="ARBA" id="ARBA00023268"/>
    </source>
</evidence>
<dbReference type="InterPro" id="IPR002847">
    <property type="entry name" value="F420-0_gamma-glut_ligase-dom"/>
</dbReference>
<evidence type="ECO:0000256" key="1">
    <source>
        <dbReference type="ARBA" id="ARBA00022598"/>
    </source>
</evidence>
<keyword evidence="2" id="KW-0479">Metal-binding</keyword>
<organism evidence="13 14">
    <name type="scientific">Dietzia lutea</name>
    <dbReference type="NCBI Taxonomy" id="546160"/>
    <lineage>
        <taxon>Bacteria</taxon>
        <taxon>Bacillati</taxon>
        <taxon>Actinomycetota</taxon>
        <taxon>Actinomycetes</taxon>
        <taxon>Mycobacteriales</taxon>
        <taxon>Dietziaceae</taxon>
        <taxon>Dietzia</taxon>
    </lineage>
</organism>
<dbReference type="GO" id="GO:0052618">
    <property type="term" value="F:coenzyme F420-0:L-glutamate ligase activity"/>
    <property type="evidence" value="ECO:0007669"/>
    <property type="project" value="TreeGrafter"/>
</dbReference>
<evidence type="ECO:0000259" key="11">
    <source>
        <dbReference type="Pfam" id="PF00881"/>
    </source>
</evidence>
<feature type="domain" description="Coenzyme F420:L-glutamate ligase-like" evidence="12">
    <location>
        <begin position="30"/>
        <end position="233"/>
    </location>
</feature>
<dbReference type="GO" id="GO:0046872">
    <property type="term" value="F:metal ion binding"/>
    <property type="evidence" value="ECO:0007669"/>
    <property type="project" value="UniProtKB-KW"/>
</dbReference>
<dbReference type="Gene3D" id="3.90.1660.10">
    <property type="entry name" value="CofE-like domain"/>
    <property type="match status" value="1"/>
</dbReference>
<evidence type="ECO:0000256" key="2">
    <source>
        <dbReference type="ARBA" id="ARBA00022723"/>
    </source>
</evidence>
<keyword evidence="4" id="KW-0460">Magnesium</keyword>
<dbReference type="EMBL" id="CP015449">
    <property type="protein sequence ID" value="AWH91604.1"/>
    <property type="molecule type" value="Genomic_DNA"/>
</dbReference>
<evidence type="ECO:0000313" key="14">
    <source>
        <dbReference type="Proteomes" id="UP000244928"/>
    </source>
</evidence>
<dbReference type="NCBIfam" id="TIGR03553">
    <property type="entry name" value="F420_FbiB_CTERM"/>
    <property type="match status" value="1"/>
</dbReference>
<evidence type="ECO:0000256" key="7">
    <source>
        <dbReference type="ARBA" id="ARBA00023134"/>
    </source>
</evidence>
<evidence type="ECO:0000256" key="10">
    <source>
        <dbReference type="SAM" id="MobiDB-lite"/>
    </source>
</evidence>
<protein>
    <submittedName>
        <fullName evidence="13">Coenzyme F420-0:L-glutamate ligase</fullName>
    </submittedName>
</protein>
<dbReference type="Pfam" id="PF00881">
    <property type="entry name" value="Nitroreductase"/>
    <property type="match status" value="1"/>
</dbReference>
<feature type="region of interest" description="Disordered" evidence="10">
    <location>
        <begin position="455"/>
        <end position="474"/>
    </location>
</feature>
<feature type="domain" description="Nitroreductase" evidence="11">
    <location>
        <begin position="284"/>
        <end position="453"/>
    </location>
</feature>
<dbReference type="NCBIfam" id="NF009810">
    <property type="entry name" value="PRK13294.1"/>
    <property type="match status" value="1"/>
</dbReference>
<sequence>MTDGAVPEIRRWSVEHAAPSDVTMWAPDGLPEFRPGDDLAGVLADALTADPHGLADGDIVVLTSKVLSKTEGRIVPAPTDPEERDALRRRLVDAESVRVVARVNRTLITENRLGIVQAAAGVDGSNVDARELALLPEDPDASAAALARELRERTGARVAVVVTDTMGRAWRTGQIDMAIGAAGLRVSVGYDGAVDRQGNELLVTDVAVADEIASAADLVKGKLGARPVAVVRGVRHLLVDDEGDDDEVDVPRRARDLVRGGEFDLFRLGTAEALAQGRREAVPTRRSVRRFSDDPVPADDLADAVTDALTAPAPHHSTPIRFVRVTGDARTRLLDALRADWERDLRGDGHTGDVLARRLARGDLLRTSPELILPFVDDAAGAHDYPDARRADCEETMFTVAGGAAVQSLLVALAARGLGSCWVGSTIFAAETTRRELGLPSTWRPLGAVAVGYPAEPVPPREPRPAGEAYMSVE</sequence>
<evidence type="ECO:0000313" key="13">
    <source>
        <dbReference type="EMBL" id="AWH91604.1"/>
    </source>
</evidence>
<dbReference type="InterPro" id="IPR000415">
    <property type="entry name" value="Nitroreductase-like"/>
</dbReference>
<evidence type="ECO:0000256" key="5">
    <source>
        <dbReference type="ARBA" id="ARBA00022958"/>
    </source>
</evidence>
<gene>
    <name evidence="13" type="ORF">A6035_04845</name>
</gene>